<evidence type="ECO:0000313" key="7">
    <source>
        <dbReference type="EMBL" id="NMO13966.1"/>
    </source>
</evidence>
<keyword evidence="1" id="KW-0645">Protease</keyword>
<dbReference type="Pfam" id="PF13517">
    <property type="entry name" value="FG-GAP_3"/>
    <property type="match status" value="1"/>
</dbReference>
<dbReference type="PANTHER" id="PTHR39431">
    <property type="entry name" value="FRPA/C-RELATED PROTEIN"/>
    <property type="match status" value="1"/>
</dbReference>
<dbReference type="Gene3D" id="2.130.10.130">
    <property type="entry name" value="Integrin alpha, N-terminal"/>
    <property type="match status" value="1"/>
</dbReference>
<evidence type="ECO:0000256" key="4">
    <source>
        <dbReference type="ARBA" id="ARBA00022801"/>
    </source>
</evidence>
<evidence type="ECO:0000256" key="5">
    <source>
        <dbReference type="ARBA" id="ARBA00022833"/>
    </source>
</evidence>
<reference evidence="7 8" key="1">
    <citation type="submission" date="2020-04" db="EMBL/GenBank/DDBJ databases">
        <title>Draft genome of Pyxidicoccus fallax type strain.</title>
        <authorList>
            <person name="Whitworth D.E."/>
        </authorList>
    </citation>
    <scope>NUCLEOTIDE SEQUENCE [LARGE SCALE GENOMIC DNA]</scope>
    <source>
        <strain evidence="7 8">DSM 14698</strain>
    </source>
</reference>
<dbReference type="SUPFAM" id="SSF55486">
    <property type="entry name" value="Metalloproteases ('zincins'), catalytic domain"/>
    <property type="match status" value="1"/>
</dbReference>
<name>A0A848L5S6_9BACT</name>
<evidence type="ECO:0000256" key="1">
    <source>
        <dbReference type="ARBA" id="ARBA00022670"/>
    </source>
</evidence>
<keyword evidence="8" id="KW-1185">Reference proteome</keyword>
<evidence type="ECO:0000256" key="3">
    <source>
        <dbReference type="ARBA" id="ARBA00022729"/>
    </source>
</evidence>
<dbReference type="InterPro" id="IPR006026">
    <property type="entry name" value="Peptidase_Metallo"/>
</dbReference>
<keyword evidence="2" id="KW-0479">Metal-binding</keyword>
<comment type="caution">
    <text evidence="7">The sequence shown here is derived from an EMBL/GenBank/DDBJ whole genome shotgun (WGS) entry which is preliminary data.</text>
</comment>
<evidence type="ECO:0000259" key="6">
    <source>
        <dbReference type="SMART" id="SM00235"/>
    </source>
</evidence>
<dbReference type="EMBL" id="JABBJJ010000011">
    <property type="protein sequence ID" value="NMO13966.1"/>
    <property type="molecule type" value="Genomic_DNA"/>
</dbReference>
<dbReference type="InterPro" id="IPR013517">
    <property type="entry name" value="FG-GAP"/>
</dbReference>
<accession>A0A848L5S6</accession>
<protein>
    <recommendedName>
        <fullName evidence="6">Peptidase metallopeptidase domain-containing protein</fullName>
    </recommendedName>
</protein>
<evidence type="ECO:0000256" key="2">
    <source>
        <dbReference type="ARBA" id="ARBA00022723"/>
    </source>
</evidence>
<dbReference type="GO" id="GO:0004222">
    <property type="term" value="F:metalloendopeptidase activity"/>
    <property type="evidence" value="ECO:0007669"/>
    <property type="project" value="InterPro"/>
</dbReference>
<keyword evidence="3" id="KW-0732">Signal</keyword>
<feature type="domain" description="Peptidase metallopeptidase" evidence="6">
    <location>
        <begin position="96"/>
        <end position="251"/>
    </location>
</feature>
<dbReference type="AlphaFoldDB" id="A0A848L5S6"/>
<dbReference type="Pfam" id="PF00413">
    <property type="entry name" value="Peptidase_M10"/>
    <property type="match status" value="1"/>
</dbReference>
<evidence type="ECO:0000313" key="8">
    <source>
        <dbReference type="Proteomes" id="UP000518300"/>
    </source>
</evidence>
<dbReference type="InterPro" id="IPR024079">
    <property type="entry name" value="MetalloPept_cat_dom_sf"/>
</dbReference>
<dbReference type="PROSITE" id="PS51257">
    <property type="entry name" value="PROKAR_LIPOPROTEIN"/>
    <property type="match status" value="1"/>
</dbReference>
<dbReference type="RefSeq" id="WP_169343250.1">
    <property type="nucleotide sequence ID" value="NZ_JABBJJ010000011.1"/>
</dbReference>
<sequence>MTGKRVVTLFATTALLGLGCGPEQQPAPEAAPPQSLTWEEFRARVFQEPETGAFITNGDEKFATEAQLREYYEAHVRTPELGQARGELAVMFRNGARARWSDAQKRNITYCVSTAFGSRHAQVVAAMAGAAGEWEAAADIDFVHVSGLDGSCTASQTSVVFDVNPINVGSYLARAFFPDDVRAARNVLIDNSSFGSLPPGLTLQGILRHELGHTLGFRHEHTRPEAGTCFEDNQWQALTGYDRNSTMHYPQCNGSGSWVLALTALDRAGAASLYGARRTRGTEFDFDGDRRADLAVWRRPGAHWWIQYSSTGGSGVQQWGLDDDRIVPADYTDDGRTDMAVWRPSEGIWYILDSATGGWVYAGAHWGLAGDIPVPVDYTGDGRAELAVWRPSEGNWYVFDITTGAPSIYGVQWGLPGDVPVPADYTGDGRADLAVWRPSEGNWYVFDATTGVPFIYGAQLGMAGDIPVPADYDGDGRTDLAVWRPSTGFWHVIRSGTGAAWETHWGLPDDVPVPADYDGDGRTDLAVWRPSTGHWYYLRSSDGASAAPQWGSQANGDIPVKAYR</sequence>
<dbReference type="SMART" id="SM00235">
    <property type="entry name" value="ZnMc"/>
    <property type="match status" value="1"/>
</dbReference>
<keyword evidence="5" id="KW-0862">Zinc</keyword>
<gene>
    <name evidence="7" type="ORF">HG543_03715</name>
</gene>
<dbReference type="GO" id="GO:0031012">
    <property type="term" value="C:extracellular matrix"/>
    <property type="evidence" value="ECO:0007669"/>
    <property type="project" value="InterPro"/>
</dbReference>
<dbReference type="Proteomes" id="UP000518300">
    <property type="component" value="Unassembled WGS sequence"/>
</dbReference>
<dbReference type="GO" id="GO:0008270">
    <property type="term" value="F:zinc ion binding"/>
    <property type="evidence" value="ECO:0007669"/>
    <property type="project" value="InterPro"/>
</dbReference>
<keyword evidence="4" id="KW-0378">Hydrolase</keyword>
<dbReference type="SUPFAM" id="SSF69318">
    <property type="entry name" value="Integrin alpha N-terminal domain"/>
    <property type="match status" value="1"/>
</dbReference>
<dbReference type="InterPro" id="IPR001818">
    <property type="entry name" value="Pept_M10_metallopeptidase"/>
</dbReference>
<dbReference type="Gene3D" id="3.40.390.10">
    <property type="entry name" value="Collagenase (Catalytic Domain)"/>
    <property type="match status" value="1"/>
</dbReference>
<organism evidence="7 8">
    <name type="scientific">Pyxidicoccus fallax</name>
    <dbReference type="NCBI Taxonomy" id="394095"/>
    <lineage>
        <taxon>Bacteria</taxon>
        <taxon>Pseudomonadati</taxon>
        <taxon>Myxococcota</taxon>
        <taxon>Myxococcia</taxon>
        <taxon>Myxococcales</taxon>
        <taxon>Cystobacterineae</taxon>
        <taxon>Myxococcaceae</taxon>
        <taxon>Pyxidicoccus</taxon>
    </lineage>
</organism>
<proteinExistence type="predicted"/>
<dbReference type="PANTHER" id="PTHR39431:SF1">
    <property type="entry name" value="FRPA_C-RELATED PROTEIN"/>
    <property type="match status" value="1"/>
</dbReference>
<dbReference type="InterPro" id="IPR028994">
    <property type="entry name" value="Integrin_alpha_N"/>
</dbReference>
<dbReference type="GO" id="GO:0006508">
    <property type="term" value="P:proteolysis"/>
    <property type="evidence" value="ECO:0007669"/>
    <property type="project" value="UniProtKB-KW"/>
</dbReference>